<dbReference type="Proteomes" id="UP001156870">
    <property type="component" value="Unassembled WGS sequence"/>
</dbReference>
<evidence type="ECO:0000313" key="2">
    <source>
        <dbReference type="Proteomes" id="UP001156870"/>
    </source>
</evidence>
<keyword evidence="2" id="KW-1185">Reference proteome</keyword>
<organism evidence="1 2">
    <name type="scientific">Marinibactrum halimedae</name>
    <dbReference type="NCBI Taxonomy" id="1444977"/>
    <lineage>
        <taxon>Bacteria</taxon>
        <taxon>Pseudomonadati</taxon>
        <taxon>Pseudomonadota</taxon>
        <taxon>Gammaproteobacteria</taxon>
        <taxon>Cellvibrionales</taxon>
        <taxon>Cellvibrionaceae</taxon>
        <taxon>Marinibactrum</taxon>
    </lineage>
</organism>
<sequence length="48" mass="5651">MSLTHEGYRRLMLWGIVEYFLVKTKGMFYDTSFFSVFIIKAVVLKGNL</sequence>
<comment type="caution">
    <text evidence="1">The sequence shown here is derived from an EMBL/GenBank/DDBJ whole genome shotgun (WGS) entry which is preliminary data.</text>
</comment>
<protein>
    <submittedName>
        <fullName evidence="1">Uncharacterized protein</fullName>
    </submittedName>
</protein>
<proteinExistence type="predicted"/>
<dbReference type="AlphaFoldDB" id="A0AA37WL14"/>
<dbReference type="EMBL" id="BSPD01000030">
    <property type="protein sequence ID" value="GLS25489.1"/>
    <property type="molecule type" value="Genomic_DNA"/>
</dbReference>
<name>A0AA37WL14_9GAMM</name>
<reference evidence="1 2" key="1">
    <citation type="journal article" date="2014" name="Int. J. Syst. Evol. Microbiol.">
        <title>Complete genome sequence of Corynebacterium casei LMG S-19264T (=DSM 44701T), isolated from a smear-ripened cheese.</title>
        <authorList>
            <consortium name="US DOE Joint Genome Institute (JGI-PGF)"/>
            <person name="Walter F."/>
            <person name="Albersmeier A."/>
            <person name="Kalinowski J."/>
            <person name="Ruckert C."/>
        </authorList>
    </citation>
    <scope>NUCLEOTIDE SEQUENCE [LARGE SCALE GENOMIC DNA]</scope>
    <source>
        <strain evidence="1 2">NBRC 110095</strain>
    </source>
</reference>
<accession>A0AA37WL14</accession>
<evidence type="ECO:0000313" key="1">
    <source>
        <dbReference type="EMBL" id="GLS25489.1"/>
    </source>
</evidence>
<gene>
    <name evidence="1" type="ORF">GCM10007877_12030</name>
</gene>